<keyword evidence="2 3" id="KW-0413">Isomerase</keyword>
<dbReference type="FunFam" id="3.40.50.1360:FF:000001">
    <property type="entry name" value="Ribose-5-phosphate isomerase A"/>
    <property type="match status" value="1"/>
</dbReference>
<dbReference type="PANTHER" id="PTHR43748:SF3">
    <property type="entry name" value="RIBOSE-5-PHOSPHATE ISOMERASE 3, CHLOROPLASTIC-RELATED"/>
    <property type="match status" value="1"/>
</dbReference>
<dbReference type="SUPFAM" id="SSF100950">
    <property type="entry name" value="NagB/RpiA/CoA transferase-like"/>
    <property type="match status" value="1"/>
</dbReference>
<accession>L0EWH5</accession>
<gene>
    <name evidence="3" type="primary">rpiA</name>
    <name evidence="4" type="ordered locus">B488_07390</name>
</gene>
<dbReference type="EMBL" id="CP003789">
    <property type="protein sequence ID" value="AGA64731.1"/>
    <property type="molecule type" value="Genomic_DNA"/>
</dbReference>
<reference evidence="4 5" key="1">
    <citation type="journal article" date="2012" name="Stand. Genomic Sci.">
        <title>Complete genome sequence of Liberibacter crescens BT-1.</title>
        <authorList>
            <person name="Leonard M.T."/>
            <person name="Fagen J.R."/>
            <person name="Davis-Richardson A.G."/>
            <person name="Davis M.J."/>
            <person name="Triplett E.W."/>
        </authorList>
    </citation>
    <scope>NUCLEOTIDE SEQUENCE [LARGE SCALE GENOMIC DNA]</scope>
    <source>
        <strain evidence="4 5">BT-1</strain>
    </source>
</reference>
<dbReference type="KEGG" id="lcc:B488_07390"/>
<comment type="pathway">
    <text evidence="3">Carbohydrate degradation; pentose phosphate pathway; D-ribose 5-phosphate from D-ribulose 5-phosphate (non-oxidative stage): step 1/1.</text>
</comment>
<dbReference type="PANTHER" id="PTHR43748">
    <property type="entry name" value="RIBOSE-5-PHOSPHATE ISOMERASE 3, CHLOROPLASTIC-RELATED"/>
    <property type="match status" value="1"/>
</dbReference>
<dbReference type="STRING" id="1215343.B488_07390"/>
<feature type="binding site" evidence="3">
    <location>
        <begin position="23"/>
        <end position="26"/>
    </location>
    <ligand>
        <name>substrate</name>
    </ligand>
</feature>
<evidence type="ECO:0000256" key="3">
    <source>
        <dbReference type="HAMAP-Rule" id="MF_00170"/>
    </source>
</evidence>
<name>L0EWH5_LIBCB</name>
<proteinExistence type="inferred from homology"/>
<dbReference type="PATRIC" id="fig|1215343.11.peg.761"/>
<dbReference type="InterPro" id="IPR050262">
    <property type="entry name" value="Ribose-5P_isomerase"/>
</dbReference>
<dbReference type="InterPro" id="IPR004788">
    <property type="entry name" value="Ribose5P_isomerase_type_A"/>
</dbReference>
<feature type="binding site" evidence="3">
    <location>
        <begin position="91"/>
        <end position="94"/>
    </location>
    <ligand>
        <name>substrate</name>
    </ligand>
</feature>
<keyword evidence="5" id="KW-1185">Reference proteome</keyword>
<evidence type="ECO:0000256" key="2">
    <source>
        <dbReference type="ARBA" id="ARBA00023235"/>
    </source>
</evidence>
<comment type="catalytic activity">
    <reaction evidence="1 3">
        <text>aldehydo-D-ribose 5-phosphate = D-ribulose 5-phosphate</text>
        <dbReference type="Rhea" id="RHEA:14657"/>
        <dbReference type="ChEBI" id="CHEBI:58121"/>
        <dbReference type="ChEBI" id="CHEBI:58273"/>
        <dbReference type="EC" id="5.3.1.6"/>
    </reaction>
</comment>
<dbReference type="NCBIfam" id="NF001924">
    <property type="entry name" value="PRK00702.1"/>
    <property type="match status" value="1"/>
</dbReference>
<sequence length="226" mass="24581">MKVEAARMALEYVVDDIVLGIGTGSTVEEFIHLLGEKVSRGLRIKGVATSKRTESLCHHLRIPLVSMDDIYCIDLTIDGVDEVDSELRLIKGRGGALLREKIVASVSKKMIVIADESKVVDFLGKVPLPIEIDPFGVKATSFLISDVFLRLGLHGHLKLRNNGDHVFITDGGHYIVDAFLNCIPDVELLSNELHAIPGVIDHGLFIGMTQLAIIGKASGGLLMEPH</sequence>
<evidence type="ECO:0000256" key="1">
    <source>
        <dbReference type="ARBA" id="ARBA00001713"/>
    </source>
</evidence>
<dbReference type="CDD" id="cd01398">
    <property type="entry name" value="RPI_A"/>
    <property type="match status" value="1"/>
</dbReference>
<dbReference type="HOGENOM" id="CLU_056590_1_0_5"/>
<dbReference type="AlphaFoldDB" id="L0EWH5"/>
<dbReference type="UniPathway" id="UPA00115">
    <property type="reaction ID" value="UER00412"/>
</dbReference>
<evidence type="ECO:0000313" key="5">
    <source>
        <dbReference type="Proteomes" id="UP000010799"/>
    </source>
</evidence>
<comment type="function">
    <text evidence="3">Catalyzes the reversible conversion of ribose-5-phosphate to ribulose 5-phosphate.</text>
</comment>
<dbReference type="eggNOG" id="COG0120">
    <property type="taxonomic scope" value="Bacteria"/>
</dbReference>
<evidence type="ECO:0000313" key="4">
    <source>
        <dbReference type="EMBL" id="AGA64731.1"/>
    </source>
</evidence>
<dbReference type="Pfam" id="PF06026">
    <property type="entry name" value="Rib_5-P_isom_A"/>
    <property type="match status" value="1"/>
</dbReference>
<comment type="similarity">
    <text evidence="3">Belongs to the ribose 5-phosphate isomerase family.</text>
</comment>
<dbReference type="Gene3D" id="3.30.70.260">
    <property type="match status" value="1"/>
</dbReference>
<dbReference type="HAMAP" id="MF_00170">
    <property type="entry name" value="Rib_5P_isom_A"/>
    <property type="match status" value="1"/>
</dbReference>
<dbReference type="InterPro" id="IPR037171">
    <property type="entry name" value="NagB/RpiA_transferase-like"/>
</dbReference>
<comment type="subunit">
    <text evidence="3">Homodimer.</text>
</comment>
<dbReference type="InterPro" id="IPR020672">
    <property type="entry name" value="Ribose5P_isomerase_typA_subgr"/>
</dbReference>
<protein>
    <recommendedName>
        <fullName evidence="3">Ribose-5-phosphate isomerase A</fullName>
        <ecNumber evidence="3">5.3.1.6</ecNumber>
    </recommendedName>
    <alternativeName>
        <fullName evidence="3">Phosphoriboisomerase A</fullName>
        <shortName evidence="3">PRI</shortName>
    </alternativeName>
</protein>
<dbReference type="Gene3D" id="3.40.50.1360">
    <property type="match status" value="1"/>
</dbReference>
<dbReference type="SUPFAM" id="SSF75445">
    <property type="entry name" value="D-ribose-5-phosphate isomerase (RpiA), lid domain"/>
    <property type="match status" value="1"/>
</dbReference>
<feature type="binding site" evidence="3">
    <location>
        <position position="118"/>
    </location>
    <ligand>
        <name>substrate</name>
    </ligand>
</feature>
<dbReference type="GO" id="GO:0009052">
    <property type="term" value="P:pentose-phosphate shunt, non-oxidative branch"/>
    <property type="evidence" value="ECO:0007669"/>
    <property type="project" value="UniProtKB-UniRule"/>
</dbReference>
<dbReference type="Proteomes" id="UP000010799">
    <property type="component" value="Chromosome"/>
</dbReference>
<organism evidence="4 5">
    <name type="scientific">Liberibacter crescens (strain BT-1)</name>
    <dbReference type="NCBI Taxonomy" id="1215343"/>
    <lineage>
        <taxon>Bacteria</taxon>
        <taxon>Pseudomonadati</taxon>
        <taxon>Pseudomonadota</taxon>
        <taxon>Alphaproteobacteria</taxon>
        <taxon>Hyphomicrobiales</taxon>
        <taxon>Rhizobiaceae</taxon>
        <taxon>Liberibacter</taxon>
    </lineage>
</organism>
<feature type="binding site" evidence="3">
    <location>
        <begin position="78"/>
        <end position="81"/>
    </location>
    <ligand>
        <name>substrate</name>
    </ligand>
</feature>
<dbReference type="NCBIfam" id="TIGR00021">
    <property type="entry name" value="rpiA"/>
    <property type="match status" value="1"/>
</dbReference>
<dbReference type="EC" id="5.3.1.6" evidence="3"/>
<feature type="active site" description="Proton acceptor" evidence="3">
    <location>
        <position position="100"/>
    </location>
</feature>
<dbReference type="GO" id="GO:0004751">
    <property type="term" value="F:ribose-5-phosphate isomerase activity"/>
    <property type="evidence" value="ECO:0007669"/>
    <property type="project" value="UniProtKB-UniRule"/>
</dbReference>